<evidence type="ECO:0000256" key="12">
    <source>
        <dbReference type="ARBA" id="ARBA00023157"/>
    </source>
</evidence>
<dbReference type="InterPro" id="IPR036990">
    <property type="entry name" value="M14A-like_propep"/>
</dbReference>
<dbReference type="PROSITE" id="PS00132">
    <property type="entry name" value="CARBOXYPEPT_ZN_1"/>
    <property type="match status" value="1"/>
</dbReference>
<evidence type="ECO:0000256" key="6">
    <source>
        <dbReference type="ARBA" id="ARBA00022670"/>
    </source>
</evidence>
<dbReference type="InterPro" id="IPR057246">
    <property type="entry name" value="CARBOXYPEPT_ZN_1"/>
</dbReference>
<dbReference type="AlphaFoldDB" id="A0ABD3VF16"/>
<keyword evidence="18" id="KW-1185">Reference proteome</keyword>
<evidence type="ECO:0000259" key="16">
    <source>
        <dbReference type="PROSITE" id="PS52035"/>
    </source>
</evidence>
<evidence type="ECO:0000256" key="3">
    <source>
        <dbReference type="ARBA" id="ARBA00005988"/>
    </source>
</evidence>
<evidence type="ECO:0000256" key="10">
    <source>
        <dbReference type="ARBA" id="ARBA00022833"/>
    </source>
</evidence>
<keyword evidence="4" id="KW-0964">Secreted</keyword>
<proteinExistence type="inferred from homology"/>
<protein>
    <recommendedName>
        <fullName evidence="16">Peptidase M14 domain-containing protein</fullName>
    </recommendedName>
</protein>
<dbReference type="Proteomes" id="UP001634394">
    <property type="component" value="Unassembled WGS sequence"/>
</dbReference>
<evidence type="ECO:0000256" key="7">
    <source>
        <dbReference type="ARBA" id="ARBA00022723"/>
    </source>
</evidence>
<dbReference type="Pfam" id="PF00246">
    <property type="entry name" value="Peptidase_M14"/>
    <property type="match status" value="1"/>
</dbReference>
<accession>A0ABD3VF16</accession>
<evidence type="ECO:0000313" key="18">
    <source>
        <dbReference type="Proteomes" id="UP001634394"/>
    </source>
</evidence>
<keyword evidence="12" id="KW-1015">Disulfide bond</keyword>
<dbReference type="GO" id="GO:0004180">
    <property type="term" value="F:carboxypeptidase activity"/>
    <property type="evidence" value="ECO:0007669"/>
    <property type="project" value="UniProtKB-KW"/>
</dbReference>
<comment type="caution">
    <text evidence="17">The sequence shown here is derived from an EMBL/GenBank/DDBJ whole genome shotgun (WGS) entry which is preliminary data.</text>
</comment>
<gene>
    <name evidence="17" type="ORF">ACJMK2_009807</name>
</gene>
<keyword evidence="7" id="KW-0479">Metal-binding</keyword>
<evidence type="ECO:0000256" key="4">
    <source>
        <dbReference type="ARBA" id="ARBA00022525"/>
    </source>
</evidence>
<dbReference type="SUPFAM" id="SSF54897">
    <property type="entry name" value="Protease propeptides/inhibitors"/>
    <property type="match status" value="1"/>
</dbReference>
<feature type="signal peptide" evidence="15">
    <location>
        <begin position="1"/>
        <end position="18"/>
    </location>
</feature>
<dbReference type="PANTHER" id="PTHR11705">
    <property type="entry name" value="PROTEASE FAMILY M14 CARBOXYPEPTIDASE A,B"/>
    <property type="match status" value="1"/>
</dbReference>
<comment type="function">
    <text evidence="13">Involved in the digestion of the blood meal.</text>
</comment>
<comment type="similarity">
    <text evidence="3 14">Belongs to the peptidase M14 family.</text>
</comment>
<feature type="domain" description="Peptidase M14" evidence="16">
    <location>
        <begin position="126"/>
        <end position="431"/>
    </location>
</feature>
<evidence type="ECO:0000256" key="14">
    <source>
        <dbReference type="PROSITE-ProRule" id="PRU01379"/>
    </source>
</evidence>
<evidence type="ECO:0000256" key="15">
    <source>
        <dbReference type="SAM" id="SignalP"/>
    </source>
</evidence>
<evidence type="ECO:0000256" key="13">
    <source>
        <dbReference type="ARBA" id="ARBA00057299"/>
    </source>
</evidence>
<dbReference type="GO" id="GO:0008237">
    <property type="term" value="F:metallopeptidase activity"/>
    <property type="evidence" value="ECO:0007669"/>
    <property type="project" value="UniProtKB-KW"/>
</dbReference>
<name>A0ABD3VF16_SINWO</name>
<dbReference type="PROSITE" id="PS52035">
    <property type="entry name" value="PEPTIDASE_M14"/>
    <property type="match status" value="1"/>
</dbReference>
<comment type="subcellular location">
    <subcellularLocation>
        <location evidence="2">Secreted</location>
    </subcellularLocation>
</comment>
<dbReference type="GO" id="GO:0005576">
    <property type="term" value="C:extracellular region"/>
    <property type="evidence" value="ECO:0007669"/>
    <property type="project" value="UniProtKB-SubCell"/>
</dbReference>
<keyword evidence="8 15" id="KW-0732">Signal</keyword>
<dbReference type="FunFam" id="3.30.70.340:FF:000001">
    <property type="entry name" value="Carboxypeptidase A5"/>
    <property type="match status" value="1"/>
</dbReference>
<dbReference type="GO" id="GO:0046872">
    <property type="term" value="F:metal ion binding"/>
    <property type="evidence" value="ECO:0007669"/>
    <property type="project" value="UniProtKB-KW"/>
</dbReference>
<evidence type="ECO:0000256" key="9">
    <source>
        <dbReference type="ARBA" id="ARBA00022801"/>
    </source>
</evidence>
<evidence type="ECO:0000256" key="1">
    <source>
        <dbReference type="ARBA" id="ARBA00001947"/>
    </source>
</evidence>
<dbReference type="SMART" id="SM00631">
    <property type="entry name" value="Zn_pept"/>
    <property type="match status" value="1"/>
</dbReference>
<reference evidence="17 18" key="1">
    <citation type="submission" date="2024-11" db="EMBL/GenBank/DDBJ databases">
        <title>Chromosome-level genome assembly of the freshwater bivalve Anodonta woodiana.</title>
        <authorList>
            <person name="Chen X."/>
        </authorList>
    </citation>
    <scope>NUCLEOTIDE SEQUENCE [LARGE SCALE GENOMIC DNA]</scope>
    <source>
        <strain evidence="17">MN2024</strain>
        <tissue evidence="17">Gills</tissue>
    </source>
</reference>
<feature type="active site" description="Proton donor/acceptor" evidence="14">
    <location>
        <position position="397"/>
    </location>
</feature>
<keyword evidence="6" id="KW-0645">Protease</keyword>
<evidence type="ECO:0000256" key="8">
    <source>
        <dbReference type="ARBA" id="ARBA00022729"/>
    </source>
</evidence>
<keyword evidence="10" id="KW-0862">Zinc</keyword>
<organism evidence="17 18">
    <name type="scientific">Sinanodonta woodiana</name>
    <name type="common">Chinese pond mussel</name>
    <name type="synonym">Anodonta woodiana</name>
    <dbReference type="NCBI Taxonomy" id="1069815"/>
    <lineage>
        <taxon>Eukaryota</taxon>
        <taxon>Metazoa</taxon>
        <taxon>Spiralia</taxon>
        <taxon>Lophotrochozoa</taxon>
        <taxon>Mollusca</taxon>
        <taxon>Bivalvia</taxon>
        <taxon>Autobranchia</taxon>
        <taxon>Heteroconchia</taxon>
        <taxon>Palaeoheterodonta</taxon>
        <taxon>Unionida</taxon>
        <taxon>Unionoidea</taxon>
        <taxon>Unionidae</taxon>
        <taxon>Unioninae</taxon>
        <taxon>Sinanodonta</taxon>
    </lineage>
</organism>
<keyword evidence="5" id="KW-0121">Carboxypeptidase</keyword>
<evidence type="ECO:0000256" key="11">
    <source>
        <dbReference type="ARBA" id="ARBA00023049"/>
    </source>
</evidence>
<dbReference type="InterPro" id="IPR000834">
    <property type="entry name" value="Peptidase_M14"/>
</dbReference>
<dbReference type="CDD" id="cd03860">
    <property type="entry name" value="M14_CP_A-B_like"/>
    <property type="match status" value="1"/>
</dbReference>
<evidence type="ECO:0000313" key="17">
    <source>
        <dbReference type="EMBL" id="KAL3859593.1"/>
    </source>
</evidence>
<keyword evidence="9" id="KW-0378">Hydrolase</keyword>
<dbReference type="PRINTS" id="PR00765">
    <property type="entry name" value="CRBOXYPTASEA"/>
</dbReference>
<dbReference type="Pfam" id="PF02244">
    <property type="entry name" value="Propep_M14"/>
    <property type="match status" value="1"/>
</dbReference>
<dbReference type="FunFam" id="3.40.630.10:FF:000040">
    <property type="entry name" value="zinc carboxypeptidase"/>
    <property type="match status" value="1"/>
</dbReference>
<comment type="cofactor">
    <cofactor evidence="1">
        <name>Zn(2+)</name>
        <dbReference type="ChEBI" id="CHEBI:29105"/>
    </cofactor>
</comment>
<dbReference type="Gene3D" id="3.40.630.10">
    <property type="entry name" value="Zn peptidases"/>
    <property type="match status" value="1"/>
</dbReference>
<keyword evidence="11" id="KW-0482">Metalloprotease</keyword>
<dbReference type="InterPro" id="IPR003146">
    <property type="entry name" value="M14A_act_pep"/>
</dbReference>
<dbReference type="EMBL" id="JBJQND010000012">
    <property type="protein sequence ID" value="KAL3859593.1"/>
    <property type="molecule type" value="Genomic_DNA"/>
</dbReference>
<dbReference type="GO" id="GO:0006508">
    <property type="term" value="P:proteolysis"/>
    <property type="evidence" value="ECO:0007669"/>
    <property type="project" value="UniProtKB-KW"/>
</dbReference>
<evidence type="ECO:0000256" key="5">
    <source>
        <dbReference type="ARBA" id="ARBA00022645"/>
    </source>
</evidence>
<dbReference type="Gene3D" id="3.30.70.340">
    <property type="entry name" value="Metallocarboxypeptidase-like"/>
    <property type="match status" value="1"/>
</dbReference>
<dbReference type="PANTHER" id="PTHR11705:SF91">
    <property type="entry name" value="FI01817P-RELATED"/>
    <property type="match status" value="1"/>
</dbReference>
<sequence>MRSTIFLLVIGVIYLSSATPSKQRTFHGHKVLDITVTTENELKLLSNLIREYELDVWHEPKHLNDSLHVYVEPEKLQDVLSVLRNMGSHFRVWIEDVQRLIDESYTPKAMINTRSIQQHGLDLDHYYHSYGEIMSYLNYVQQNANGNVNQFVLGHSFEGRTIPALKISLPSRNLKKAIIIDGGIHAREWISPATVIWMLDKLVFNPFNEPEVTTILNHFDFYIIPVLNPDGYEFSRTNDRLWRKNRRINKDNGAENCIGVDLNRNFDYQWDPKNGGSNNPCSILYSGTHPNSEPETVALANFTHSLKGVDNGGPVLAYLTFHSYGQYWLYPWGYTTDYPVDQPELHHLGEITANAIWSVHGSRFTVGSSTNVLYAAAGGSDDYAKGSAGVKYSYTPELRDTGKYGFVLPENEILPACQETWAGVKAFAMALANV</sequence>
<feature type="chain" id="PRO_5044815134" description="Peptidase M14 domain-containing protein" evidence="15">
    <location>
        <begin position="19"/>
        <end position="434"/>
    </location>
</feature>
<dbReference type="SUPFAM" id="SSF53187">
    <property type="entry name" value="Zn-dependent exopeptidases"/>
    <property type="match status" value="1"/>
</dbReference>
<evidence type="ECO:0000256" key="2">
    <source>
        <dbReference type="ARBA" id="ARBA00004613"/>
    </source>
</evidence>